<dbReference type="SUPFAM" id="SSF49503">
    <property type="entry name" value="Cupredoxins"/>
    <property type="match status" value="1"/>
</dbReference>
<feature type="region of interest" description="Disordered" evidence="1">
    <location>
        <begin position="1"/>
        <end position="24"/>
    </location>
</feature>
<proteinExistence type="predicted"/>
<comment type="caution">
    <text evidence="2">The sequence shown here is derived from an EMBL/GenBank/DDBJ whole genome shotgun (WGS) entry which is preliminary data.</text>
</comment>
<evidence type="ECO:0000256" key="1">
    <source>
        <dbReference type="SAM" id="MobiDB-lite"/>
    </source>
</evidence>
<dbReference type="Gene3D" id="2.60.40.420">
    <property type="entry name" value="Cupredoxins - blue copper proteins"/>
    <property type="match status" value="1"/>
</dbReference>
<evidence type="ECO:0000313" key="3">
    <source>
        <dbReference type="Proteomes" id="UP000475532"/>
    </source>
</evidence>
<protein>
    <recommendedName>
        <fullName evidence="4">EfeO-type cupredoxin-like domain-containing protein</fullName>
    </recommendedName>
</protein>
<evidence type="ECO:0008006" key="4">
    <source>
        <dbReference type="Google" id="ProtNLM"/>
    </source>
</evidence>
<reference evidence="2 3" key="1">
    <citation type="submission" date="2020-01" db="EMBL/GenBank/DDBJ databases">
        <title>Insect and environment-associated Actinomycetes.</title>
        <authorList>
            <person name="Currrie C."/>
            <person name="Chevrette M."/>
            <person name="Carlson C."/>
            <person name="Stubbendieck R."/>
            <person name="Wendt-Pienkowski E."/>
        </authorList>
    </citation>
    <scope>NUCLEOTIDE SEQUENCE [LARGE SCALE GENOMIC DNA]</scope>
    <source>
        <strain evidence="2 3">SID10258</strain>
    </source>
</reference>
<feature type="non-terminal residue" evidence="2">
    <location>
        <position position="1"/>
    </location>
</feature>
<dbReference type="EMBL" id="JAAGLI010000640">
    <property type="protein sequence ID" value="NEA25612.1"/>
    <property type="molecule type" value="Genomic_DNA"/>
</dbReference>
<dbReference type="InterPro" id="IPR008972">
    <property type="entry name" value="Cupredoxin"/>
</dbReference>
<sequence length="112" mass="11319">SAAPGSAAPSASVPSASASASASGARVVRVAVTVAGGKARTAHRRVKVPRGAIVEITVTGDTANEFHLHGYDRELAITPGRPATLRFTAGTPGVFEAELHHSGARVLELQVG</sequence>
<organism evidence="2 3">
    <name type="scientific">Actinomadura bangladeshensis</name>
    <dbReference type="NCBI Taxonomy" id="453573"/>
    <lineage>
        <taxon>Bacteria</taxon>
        <taxon>Bacillati</taxon>
        <taxon>Actinomycetota</taxon>
        <taxon>Actinomycetes</taxon>
        <taxon>Streptosporangiales</taxon>
        <taxon>Thermomonosporaceae</taxon>
        <taxon>Actinomadura</taxon>
    </lineage>
</organism>
<dbReference type="AlphaFoldDB" id="A0A6L9QKK7"/>
<accession>A0A6L9QKK7</accession>
<evidence type="ECO:0000313" key="2">
    <source>
        <dbReference type="EMBL" id="NEA25612.1"/>
    </source>
</evidence>
<dbReference type="Proteomes" id="UP000475532">
    <property type="component" value="Unassembled WGS sequence"/>
</dbReference>
<name>A0A6L9QKK7_9ACTN</name>
<gene>
    <name evidence="2" type="ORF">G3I70_24440</name>
</gene>